<accession>C8VIK4</accession>
<dbReference type="InterPro" id="IPR011665">
    <property type="entry name" value="BRF1_TBP-bd_dom"/>
</dbReference>
<dbReference type="PANTHER" id="PTHR11618:SF4">
    <property type="entry name" value="TRANSCRIPTION FACTOR IIIB 90 KDA SUBUNIT"/>
    <property type="match status" value="1"/>
</dbReference>
<feature type="region of interest" description="Disordered" evidence="10">
    <location>
        <begin position="499"/>
        <end position="554"/>
    </location>
</feature>
<organism evidence="12 13">
    <name type="scientific">Emericella nidulans (strain FGSC A4 / ATCC 38163 / CBS 112.46 / NRRL 194 / M139)</name>
    <name type="common">Aspergillus nidulans</name>
    <dbReference type="NCBI Taxonomy" id="227321"/>
    <lineage>
        <taxon>Eukaryota</taxon>
        <taxon>Fungi</taxon>
        <taxon>Dikarya</taxon>
        <taxon>Ascomycota</taxon>
        <taxon>Pezizomycotina</taxon>
        <taxon>Eurotiomycetes</taxon>
        <taxon>Eurotiomycetidae</taxon>
        <taxon>Eurotiales</taxon>
        <taxon>Aspergillaceae</taxon>
        <taxon>Aspergillus</taxon>
        <taxon>Aspergillus subgen. Nidulantes</taxon>
    </lineage>
</organism>
<accession>Q5B8L4</accession>
<dbReference type="GO" id="GO:0000126">
    <property type="term" value="C:transcription factor TFIIIB complex"/>
    <property type="evidence" value="ECO:0000318"/>
    <property type="project" value="GO_Central"/>
</dbReference>
<feature type="domain" description="Cyclin-like" evidence="11">
    <location>
        <begin position="101"/>
        <end position="184"/>
    </location>
</feature>
<evidence type="ECO:0000256" key="3">
    <source>
        <dbReference type="ARBA" id="ARBA00022723"/>
    </source>
</evidence>
<dbReference type="InterPro" id="IPR013763">
    <property type="entry name" value="Cyclin-like_dom"/>
</dbReference>
<dbReference type="FunCoup" id="Q5B8L4">
    <property type="interactions" value="459"/>
</dbReference>
<dbReference type="InterPro" id="IPR036915">
    <property type="entry name" value="Cyclin-like_sf"/>
</dbReference>
<feature type="compositionally biased region" description="Acidic residues" evidence="10">
    <location>
        <begin position="333"/>
        <end position="346"/>
    </location>
</feature>
<dbReference type="OrthoDB" id="511529at2759"/>
<dbReference type="SUPFAM" id="SSF57783">
    <property type="entry name" value="Zinc beta-ribbon"/>
    <property type="match status" value="1"/>
</dbReference>
<reference evidence="13" key="1">
    <citation type="journal article" date="2005" name="Nature">
        <title>Sequencing of Aspergillus nidulans and comparative analysis with A. fumigatus and A. oryzae.</title>
        <authorList>
            <person name="Galagan J.E."/>
            <person name="Calvo S.E."/>
            <person name="Cuomo C."/>
            <person name="Ma L.J."/>
            <person name="Wortman J.R."/>
            <person name="Batzoglou S."/>
            <person name="Lee S.I."/>
            <person name="Basturkmen M."/>
            <person name="Spevak C.C."/>
            <person name="Clutterbuck J."/>
            <person name="Kapitonov V."/>
            <person name="Jurka J."/>
            <person name="Scazzocchio C."/>
            <person name="Farman M."/>
            <person name="Butler J."/>
            <person name="Purcell S."/>
            <person name="Harris S."/>
            <person name="Braus G.H."/>
            <person name="Draht O."/>
            <person name="Busch S."/>
            <person name="D'Enfert C."/>
            <person name="Bouchier C."/>
            <person name="Goldman G.H."/>
            <person name="Bell-Pedersen D."/>
            <person name="Griffiths-Jones S."/>
            <person name="Doonan J.H."/>
            <person name="Yu J."/>
            <person name="Vienken K."/>
            <person name="Pain A."/>
            <person name="Freitag M."/>
            <person name="Selker E.U."/>
            <person name="Archer D.B."/>
            <person name="Penalva M.A."/>
            <person name="Oakley B.R."/>
            <person name="Momany M."/>
            <person name="Tanaka T."/>
            <person name="Kumagai T."/>
            <person name="Asai K."/>
            <person name="Machida M."/>
            <person name="Nierman W.C."/>
            <person name="Denning D.W."/>
            <person name="Caddick M."/>
            <person name="Hynes M."/>
            <person name="Paoletti M."/>
            <person name="Fischer R."/>
            <person name="Miller B."/>
            <person name="Dyer P."/>
            <person name="Sachs M.S."/>
            <person name="Osmani S.A."/>
            <person name="Birren B.W."/>
        </authorList>
    </citation>
    <scope>NUCLEOTIDE SEQUENCE [LARGE SCALE GENOMIC DNA]</scope>
    <source>
        <strain evidence="13">FGSC A4 / ATCC 38163 / CBS 112.46 / NRRL 194 / M139</strain>
    </source>
</reference>
<proteinExistence type="inferred from homology"/>
<feature type="region of interest" description="Disordered" evidence="10">
    <location>
        <begin position="372"/>
        <end position="423"/>
    </location>
</feature>
<dbReference type="GO" id="GO:0008270">
    <property type="term" value="F:zinc ion binding"/>
    <property type="evidence" value="ECO:0007669"/>
    <property type="project" value="UniProtKB-KW"/>
</dbReference>
<comment type="subcellular location">
    <subcellularLocation>
        <location evidence="1">Nucleus</location>
    </subcellularLocation>
</comment>
<evidence type="ECO:0000256" key="4">
    <source>
        <dbReference type="ARBA" id="ARBA00022771"/>
    </source>
</evidence>
<dbReference type="FunFam" id="1.10.472.10:FF:000002">
    <property type="entry name" value="Transcription factor IIIB 90 kDa subunit"/>
    <property type="match status" value="1"/>
</dbReference>
<dbReference type="Gene3D" id="1.20.5.650">
    <property type="entry name" value="Single helix bin"/>
    <property type="match status" value="1"/>
</dbReference>
<dbReference type="SMART" id="SM00385">
    <property type="entry name" value="CYCLIN"/>
    <property type="match status" value="2"/>
</dbReference>
<protein>
    <submittedName>
        <fullName evidence="12">Transcription factor TFIIIB complex subunit Brf1, putative (AFU_orthologue AFUA_3G12730)</fullName>
    </submittedName>
</protein>
<dbReference type="GO" id="GO:0006352">
    <property type="term" value="P:DNA-templated transcription initiation"/>
    <property type="evidence" value="ECO:0000318"/>
    <property type="project" value="GO_Central"/>
</dbReference>
<feature type="region of interest" description="Disordered" evidence="10">
    <location>
        <begin position="568"/>
        <end position="713"/>
    </location>
</feature>
<feature type="compositionally biased region" description="Low complexity" evidence="10">
    <location>
        <begin position="47"/>
        <end position="58"/>
    </location>
</feature>
<feature type="compositionally biased region" description="Basic and acidic residues" evidence="10">
    <location>
        <begin position="520"/>
        <end position="538"/>
    </location>
</feature>
<evidence type="ECO:0000313" key="12">
    <source>
        <dbReference type="EMBL" id="CBF83378.1"/>
    </source>
</evidence>
<evidence type="ECO:0000256" key="5">
    <source>
        <dbReference type="ARBA" id="ARBA00022833"/>
    </source>
</evidence>
<evidence type="ECO:0000256" key="1">
    <source>
        <dbReference type="ARBA" id="ARBA00004123"/>
    </source>
</evidence>
<dbReference type="Pfam" id="PF07741">
    <property type="entry name" value="BRF1"/>
    <property type="match status" value="1"/>
</dbReference>
<dbReference type="SUPFAM" id="SSF47954">
    <property type="entry name" value="Cyclin-like"/>
    <property type="match status" value="2"/>
</dbReference>
<dbReference type="GO" id="GO:0005634">
    <property type="term" value="C:nucleus"/>
    <property type="evidence" value="ECO:0000318"/>
    <property type="project" value="GO_Central"/>
</dbReference>
<keyword evidence="7" id="KW-0010">Activator</keyword>
<dbReference type="GO" id="GO:0006383">
    <property type="term" value="P:transcription by RNA polymerase III"/>
    <property type="evidence" value="ECO:0000318"/>
    <property type="project" value="GO_Central"/>
</dbReference>
<dbReference type="InParanoid" id="Q5B8L4"/>
<dbReference type="InterPro" id="IPR013150">
    <property type="entry name" value="TFIIB_cyclin"/>
</dbReference>
<keyword evidence="9" id="KW-0539">Nucleus</keyword>
<dbReference type="EMBL" id="BN001306">
    <property type="protein sequence ID" value="CBF83378.1"/>
    <property type="molecule type" value="Genomic_DNA"/>
</dbReference>
<dbReference type="GeneID" id="2873798"/>
<evidence type="ECO:0000259" key="11">
    <source>
        <dbReference type="SMART" id="SM00385"/>
    </source>
</evidence>
<dbReference type="GO" id="GO:0000995">
    <property type="term" value="F:RNA polymerase III general transcription initiation factor activity"/>
    <property type="evidence" value="ECO:0000318"/>
    <property type="project" value="GO_Central"/>
</dbReference>
<dbReference type="RefSeq" id="XP_660720.1">
    <property type="nucleotide sequence ID" value="XM_655628.1"/>
</dbReference>
<feature type="compositionally biased region" description="Acidic residues" evidence="10">
    <location>
        <begin position="672"/>
        <end position="691"/>
    </location>
</feature>
<sequence>MSARPGMRPPVPPRGPKPPVGRLASLKSPGATAIRRPQPVARPQPAKPTTHPKTTTCPNPSCPAPHIIEDDGQKVCSGCGTVVSEANIVSEVTFGESASGAAIVQGSFVGEDQTHSASKAAGQVFKLAVGLNFIQGRRTKTVAAVCLYIACRRQDGNTVMLIDFADVLMINVFKLGRTYKALLDELRLGGNVFLMNPIDPESLIYRFAKQLEFGPSTMQVASEAVRIVQRMNRDWMTTGRRPAGICGAALILAARMNNFRRTVREVVYVVKVTEITISQRLNEFSSTESGELTVDQFRSVQLENTHDPPSFTRARQGRKPARSIKRNAAETAAEIEEDAEGLEESEVPPRRVDADGFTIPNLPIDPALIQADKDSQSSAAVGGPEDSTAPLAKGRTKGNGRPKLPSPSPEQVASEEALENEMSEYLAKGSNMIESIECGATRPKKVVSDNPEIDEAEFDSDPEVSNCLLAPHEVEIKERIWVHENKDYLRTQQAKALKRALEEADAQPGDRKPRKRRKGRLGDVRYLEGEGEDGDGRSTRASTPAEATRRMLERRGFSKKINYRLLETLFGEDEGDEAAKEGEGGSRSRSQSVASRRGASIDPEGTKRPRFLGTTTPTKAARGPTPAAAPIPAHVEDPTYRRVPVTKTDSNPPTDPSTEVVGLAPADPQAVDPDDEDNDYDDDEGDEDDGVDAAFSGHYGDYYDEGSDYYDSD</sequence>
<feature type="compositionally biased region" description="Basic residues" evidence="10">
    <location>
        <begin position="315"/>
        <end position="325"/>
    </location>
</feature>
<dbReference type="Proteomes" id="UP000000560">
    <property type="component" value="Chromosome VI"/>
</dbReference>
<dbReference type="FunFam" id="1.20.5.650:FF:000005">
    <property type="entry name" value="Transcription factor TFIIIB complex subunit Brf1, putative"/>
    <property type="match status" value="1"/>
</dbReference>
<comment type="similarity">
    <text evidence="2">Belongs to the TFIIB family.</text>
</comment>
<keyword evidence="13" id="KW-1185">Reference proteome</keyword>
<feature type="region of interest" description="Disordered" evidence="10">
    <location>
        <begin position="302"/>
        <end position="359"/>
    </location>
</feature>
<dbReference type="KEGG" id="ani:ANIA_03116"/>
<dbReference type="PANTHER" id="PTHR11618">
    <property type="entry name" value="TRANSCRIPTION INITIATION FACTOR IIB-RELATED"/>
    <property type="match status" value="1"/>
</dbReference>
<gene>
    <name evidence="12" type="ORF">ANIA_03116</name>
</gene>
<name>Q5B8L4_EMENI</name>
<dbReference type="HOGENOM" id="CLU_010293_0_1_1"/>
<evidence type="ECO:0000256" key="9">
    <source>
        <dbReference type="ARBA" id="ARBA00023242"/>
    </source>
</evidence>
<dbReference type="InterPro" id="IPR000812">
    <property type="entry name" value="TFIIB"/>
</dbReference>
<dbReference type="eggNOG" id="KOG1598">
    <property type="taxonomic scope" value="Eukaryota"/>
</dbReference>
<dbReference type="STRING" id="227321.Q5B8L4"/>
<keyword evidence="4" id="KW-0863">Zinc-finger</keyword>
<feature type="compositionally biased region" description="Acidic residues" evidence="10">
    <location>
        <begin position="702"/>
        <end position="713"/>
    </location>
</feature>
<dbReference type="AlphaFoldDB" id="Q5B8L4"/>
<dbReference type="CDD" id="cd20554">
    <property type="entry name" value="CYCLIN_TFIIIB90_rpt2"/>
    <property type="match status" value="1"/>
</dbReference>
<dbReference type="GO" id="GO:0097550">
    <property type="term" value="C:transcription preinitiation complex"/>
    <property type="evidence" value="ECO:0000318"/>
    <property type="project" value="GO_Central"/>
</dbReference>
<keyword evidence="3" id="KW-0479">Metal-binding</keyword>
<keyword evidence="6" id="KW-0805">Transcription regulation</keyword>
<feature type="compositionally biased region" description="Pro residues" evidence="10">
    <location>
        <begin position="7"/>
        <end position="19"/>
    </location>
</feature>
<dbReference type="Gene3D" id="1.10.472.10">
    <property type="entry name" value="Cyclin-like"/>
    <property type="match status" value="2"/>
</dbReference>
<evidence type="ECO:0000313" key="13">
    <source>
        <dbReference type="Proteomes" id="UP000000560"/>
    </source>
</evidence>
<dbReference type="GO" id="GO:0001006">
    <property type="term" value="F:RNA polymerase III type 3 promoter sequence-specific DNA binding"/>
    <property type="evidence" value="ECO:0000318"/>
    <property type="project" value="GO_Central"/>
</dbReference>
<reference evidence="13" key="2">
    <citation type="journal article" date="2009" name="Fungal Genet. Biol.">
        <title>The 2008 update of the Aspergillus nidulans genome annotation: a community effort.</title>
        <authorList>
            <person name="Wortman J.R."/>
            <person name="Gilsenan J.M."/>
            <person name="Joardar V."/>
            <person name="Deegan J."/>
            <person name="Clutterbuck J."/>
            <person name="Andersen M.R."/>
            <person name="Archer D."/>
            <person name="Bencina M."/>
            <person name="Braus G."/>
            <person name="Coutinho P."/>
            <person name="von Dohren H."/>
            <person name="Doonan J."/>
            <person name="Driessen A.J."/>
            <person name="Durek P."/>
            <person name="Espeso E."/>
            <person name="Fekete E."/>
            <person name="Flipphi M."/>
            <person name="Estrada C.G."/>
            <person name="Geysens S."/>
            <person name="Goldman G."/>
            <person name="de Groot P.W."/>
            <person name="Hansen K."/>
            <person name="Harris S.D."/>
            <person name="Heinekamp T."/>
            <person name="Helmstaedt K."/>
            <person name="Henrissat B."/>
            <person name="Hofmann G."/>
            <person name="Homan T."/>
            <person name="Horio T."/>
            <person name="Horiuchi H."/>
            <person name="James S."/>
            <person name="Jones M."/>
            <person name="Karaffa L."/>
            <person name="Karanyi Z."/>
            <person name="Kato M."/>
            <person name="Keller N."/>
            <person name="Kelly D.E."/>
            <person name="Kiel J.A."/>
            <person name="Kim J.M."/>
            <person name="van der Klei I.J."/>
            <person name="Klis F.M."/>
            <person name="Kovalchuk A."/>
            <person name="Krasevec N."/>
            <person name="Kubicek C.P."/>
            <person name="Liu B."/>
            <person name="Maccabe A."/>
            <person name="Meyer V."/>
            <person name="Mirabito P."/>
            <person name="Miskei M."/>
            <person name="Mos M."/>
            <person name="Mullins J."/>
            <person name="Nelson D.R."/>
            <person name="Nielsen J."/>
            <person name="Oakley B.R."/>
            <person name="Osmani S.A."/>
            <person name="Pakula T."/>
            <person name="Paszewski A."/>
            <person name="Paulsen I."/>
            <person name="Pilsyk S."/>
            <person name="Pocsi I."/>
            <person name="Punt P.J."/>
            <person name="Ram A.F."/>
            <person name="Ren Q."/>
            <person name="Robellet X."/>
            <person name="Robson G."/>
            <person name="Seiboth B."/>
            <person name="van Solingen P."/>
            <person name="Specht T."/>
            <person name="Sun J."/>
            <person name="Taheri-Talesh N."/>
            <person name="Takeshita N."/>
            <person name="Ussery D."/>
            <person name="vanKuyk P.A."/>
            <person name="Visser H."/>
            <person name="van de Vondervoort P.J."/>
            <person name="de Vries R.P."/>
            <person name="Walton J."/>
            <person name="Xiang X."/>
            <person name="Xiong Y."/>
            <person name="Zeng A.P."/>
            <person name="Brandt B.W."/>
            <person name="Cornell M.J."/>
            <person name="van den Hondel C.A."/>
            <person name="Visser J."/>
            <person name="Oliver S.G."/>
            <person name="Turner G."/>
        </authorList>
    </citation>
    <scope>GENOME REANNOTATION</scope>
    <source>
        <strain evidence="13">FGSC A4 / ATCC 38163 / CBS 112.46 / NRRL 194 / M139</strain>
    </source>
</reference>
<dbReference type="OMA" id="EPPCKVM"/>
<dbReference type="GO" id="GO:0017025">
    <property type="term" value="F:TBP-class protein binding"/>
    <property type="evidence" value="ECO:0007669"/>
    <property type="project" value="InterPro"/>
</dbReference>
<evidence type="ECO:0000256" key="7">
    <source>
        <dbReference type="ARBA" id="ARBA00023159"/>
    </source>
</evidence>
<evidence type="ECO:0000256" key="6">
    <source>
        <dbReference type="ARBA" id="ARBA00023015"/>
    </source>
</evidence>
<dbReference type="Pfam" id="PF00382">
    <property type="entry name" value="TFIIB"/>
    <property type="match status" value="2"/>
</dbReference>
<feature type="compositionally biased region" description="Low complexity" evidence="10">
    <location>
        <begin position="587"/>
        <end position="600"/>
    </location>
</feature>
<evidence type="ECO:0000256" key="8">
    <source>
        <dbReference type="ARBA" id="ARBA00023163"/>
    </source>
</evidence>
<evidence type="ECO:0000256" key="2">
    <source>
        <dbReference type="ARBA" id="ARBA00010857"/>
    </source>
</evidence>
<evidence type="ECO:0000256" key="10">
    <source>
        <dbReference type="SAM" id="MobiDB-lite"/>
    </source>
</evidence>
<feature type="region of interest" description="Disordered" evidence="10">
    <location>
        <begin position="1"/>
        <end position="58"/>
    </location>
</feature>
<dbReference type="GO" id="GO:0070897">
    <property type="term" value="P:transcription preinitiation complex assembly"/>
    <property type="evidence" value="ECO:0007669"/>
    <property type="project" value="InterPro"/>
</dbReference>
<feature type="domain" description="Cyclin-like" evidence="11">
    <location>
        <begin position="202"/>
        <end position="286"/>
    </location>
</feature>
<keyword evidence="8" id="KW-0804">Transcription</keyword>
<feature type="compositionally biased region" description="Basic and acidic residues" evidence="10">
    <location>
        <begin position="577"/>
        <end position="586"/>
    </location>
</feature>
<keyword evidence="5" id="KW-0862">Zinc</keyword>